<dbReference type="PROSITE" id="PS01186">
    <property type="entry name" value="EGF_2"/>
    <property type="match status" value="1"/>
</dbReference>
<evidence type="ECO:0000259" key="11">
    <source>
        <dbReference type="PROSITE" id="PS50214"/>
    </source>
</evidence>
<name>A0AAN8ZSU8_HALRR</name>
<keyword evidence="4" id="KW-0472">Membrane</keyword>
<feature type="domain" description="Disintegrin" evidence="11">
    <location>
        <begin position="138"/>
        <end position="226"/>
    </location>
</feature>
<dbReference type="PROSITE" id="PS00427">
    <property type="entry name" value="DISINTEGRIN_1"/>
    <property type="match status" value="1"/>
</dbReference>
<feature type="binding site" evidence="8">
    <location>
        <position position="43"/>
    </location>
    <ligand>
        <name>Zn(2+)</name>
        <dbReference type="ChEBI" id="CHEBI:29105"/>
        <note>catalytic</note>
    </ligand>
</feature>
<evidence type="ECO:0000256" key="8">
    <source>
        <dbReference type="PROSITE-ProRule" id="PRU00276"/>
    </source>
</evidence>
<dbReference type="PROSITE" id="PS50215">
    <property type="entry name" value="ADAM_MEPRO"/>
    <property type="match status" value="1"/>
</dbReference>
<dbReference type="PANTHER" id="PTHR11905">
    <property type="entry name" value="ADAM A DISINTEGRIN AND METALLOPROTEASE DOMAIN"/>
    <property type="match status" value="1"/>
</dbReference>
<dbReference type="InterPro" id="IPR001590">
    <property type="entry name" value="Peptidase_M12B"/>
</dbReference>
<comment type="caution">
    <text evidence="7">Lacks conserved residue(s) required for the propagation of feature annotation.</text>
</comment>
<keyword evidence="3" id="KW-1133">Transmembrane helix</keyword>
<protein>
    <submittedName>
        <fullName evidence="13">Disintegrin and metalloproteinase domain-containing protein 22</fullName>
    </submittedName>
</protein>
<dbReference type="InterPro" id="IPR036436">
    <property type="entry name" value="Disintegrin_dom_sf"/>
</dbReference>
<sequence>MGVPNSICTSKAAGISVDLNVYEPHLVASTMTHMIGHNLYMKHDDGRGPTCYCQDWHGCIMSKTVVGQDNVQPTKFSKCSVDDYHHALQTVEEARCLLHSPTKEVPTRIHQYKGSRPPIVDSPGPPPVYIGRPGSGGSFVCGNGRVDEGEQCDCGPRDQCDQIDPCCDPVTCRLKLEAECASGPCCDKCRLRPNNFLCRKAKTECDIPEFCDGIHGTCPPDIHKKTGFKCGGGKGYCFKGVCPTLDNQCDVIWGFGGKASDETCYRQFNVDGVIYGNCGRYRNGSFVKCELGNIMCGTLQCQFGMQQPVTPNMDQSYSRTIVAMGGQEYECKTVRYMLQGDSRRGQDWTLVQDGTACGEKLICINQTCDSLYPFIEPGQCKTNNNALECSGHGVCSNVNTCFCNPGWTGADCSMFDNSTFYTTPSSYDHAPATPSGDKATTTASSNKTSSEQGRNIQYGELEWLTNLGQHYLHGKRGIPESLT</sequence>
<dbReference type="Proteomes" id="UP001381693">
    <property type="component" value="Unassembled WGS sequence"/>
</dbReference>
<evidence type="ECO:0000256" key="2">
    <source>
        <dbReference type="ARBA" id="ARBA00022692"/>
    </source>
</evidence>
<evidence type="ECO:0000256" key="7">
    <source>
        <dbReference type="PROSITE-ProRule" id="PRU00076"/>
    </source>
</evidence>
<feature type="binding site" evidence="8">
    <location>
        <position position="37"/>
    </location>
    <ligand>
        <name>Zn(2+)</name>
        <dbReference type="ChEBI" id="CHEBI:29105"/>
        <note>catalytic</note>
    </ligand>
</feature>
<feature type="binding site" evidence="8">
    <location>
        <position position="33"/>
    </location>
    <ligand>
        <name>Zn(2+)</name>
        <dbReference type="ChEBI" id="CHEBI:29105"/>
        <note>catalytic</note>
    </ligand>
</feature>
<evidence type="ECO:0000259" key="10">
    <source>
        <dbReference type="PROSITE" id="PS50026"/>
    </source>
</evidence>
<dbReference type="InterPro" id="IPR006586">
    <property type="entry name" value="ADAM_Cys-rich"/>
</dbReference>
<reference evidence="13 14" key="1">
    <citation type="submission" date="2023-11" db="EMBL/GenBank/DDBJ databases">
        <title>Halocaridina rubra genome assembly.</title>
        <authorList>
            <person name="Smith C."/>
        </authorList>
    </citation>
    <scope>NUCLEOTIDE SEQUENCE [LARGE SCALE GENOMIC DNA]</scope>
    <source>
        <strain evidence="13">EP-1</strain>
        <tissue evidence="13">Whole</tissue>
    </source>
</reference>
<dbReference type="SUPFAM" id="SSF57552">
    <property type="entry name" value="Blood coagulation inhibitor (disintegrin)"/>
    <property type="match status" value="1"/>
</dbReference>
<keyword evidence="13" id="KW-0378">Hydrolase</keyword>
<dbReference type="Gene3D" id="3.40.390.10">
    <property type="entry name" value="Collagenase (Catalytic Domain)"/>
    <property type="match status" value="1"/>
</dbReference>
<dbReference type="EMBL" id="JAXCGZ010018915">
    <property type="protein sequence ID" value="KAK7067146.1"/>
    <property type="molecule type" value="Genomic_DNA"/>
</dbReference>
<comment type="subcellular location">
    <subcellularLocation>
        <location evidence="1">Membrane</location>
        <topology evidence="1">Single-pass membrane protein</topology>
    </subcellularLocation>
</comment>
<keyword evidence="5 7" id="KW-1015">Disulfide bond</keyword>
<dbReference type="GO" id="GO:0016020">
    <property type="term" value="C:membrane"/>
    <property type="evidence" value="ECO:0007669"/>
    <property type="project" value="UniProtKB-SubCell"/>
</dbReference>
<evidence type="ECO:0000256" key="4">
    <source>
        <dbReference type="ARBA" id="ARBA00023136"/>
    </source>
</evidence>
<dbReference type="AlphaFoldDB" id="A0AAN8ZSU8"/>
<keyword evidence="13" id="KW-0482">Metalloprotease</keyword>
<organism evidence="13 14">
    <name type="scientific">Halocaridina rubra</name>
    <name type="common">Hawaiian red shrimp</name>
    <dbReference type="NCBI Taxonomy" id="373956"/>
    <lineage>
        <taxon>Eukaryota</taxon>
        <taxon>Metazoa</taxon>
        <taxon>Ecdysozoa</taxon>
        <taxon>Arthropoda</taxon>
        <taxon>Crustacea</taxon>
        <taxon>Multicrustacea</taxon>
        <taxon>Malacostraca</taxon>
        <taxon>Eumalacostraca</taxon>
        <taxon>Eucarida</taxon>
        <taxon>Decapoda</taxon>
        <taxon>Pleocyemata</taxon>
        <taxon>Caridea</taxon>
        <taxon>Atyoidea</taxon>
        <taxon>Atyidae</taxon>
        <taxon>Halocaridina</taxon>
    </lineage>
</organism>
<keyword evidence="2" id="KW-0812">Transmembrane</keyword>
<feature type="disulfide bond" evidence="6">
    <location>
        <begin position="198"/>
        <end position="218"/>
    </location>
</feature>
<dbReference type="Pfam" id="PF00200">
    <property type="entry name" value="Disintegrin"/>
    <property type="match status" value="1"/>
</dbReference>
<dbReference type="SUPFAM" id="SSF55486">
    <property type="entry name" value="Metalloproteases ('zincins'), catalytic domain"/>
    <property type="match status" value="1"/>
</dbReference>
<dbReference type="InterPro" id="IPR001762">
    <property type="entry name" value="Disintegrin_dom"/>
</dbReference>
<dbReference type="FunFam" id="4.10.70.10:FF:000001">
    <property type="entry name" value="Disintegrin and metalloproteinase domain-containing protein 22"/>
    <property type="match status" value="1"/>
</dbReference>
<evidence type="ECO:0000313" key="14">
    <source>
        <dbReference type="Proteomes" id="UP001381693"/>
    </source>
</evidence>
<evidence type="ECO:0000256" key="9">
    <source>
        <dbReference type="SAM" id="MobiDB-lite"/>
    </source>
</evidence>
<dbReference type="Pfam" id="PF08516">
    <property type="entry name" value="ADAM_CR"/>
    <property type="match status" value="1"/>
</dbReference>
<dbReference type="Pfam" id="PF23106">
    <property type="entry name" value="EGF_Teneurin"/>
    <property type="match status" value="1"/>
</dbReference>
<keyword evidence="8" id="KW-0862">Zinc</keyword>
<dbReference type="SMART" id="SM00050">
    <property type="entry name" value="DISIN"/>
    <property type="match status" value="1"/>
</dbReference>
<evidence type="ECO:0000256" key="5">
    <source>
        <dbReference type="ARBA" id="ARBA00023157"/>
    </source>
</evidence>
<feature type="domain" description="Peptidase M12B" evidence="12">
    <location>
        <begin position="1"/>
        <end position="101"/>
    </location>
</feature>
<evidence type="ECO:0000256" key="6">
    <source>
        <dbReference type="PROSITE-ProRule" id="PRU00068"/>
    </source>
</evidence>
<dbReference type="GO" id="GO:0004222">
    <property type="term" value="F:metalloendopeptidase activity"/>
    <property type="evidence" value="ECO:0007669"/>
    <property type="project" value="InterPro"/>
</dbReference>
<comment type="caution">
    <text evidence="13">The sequence shown here is derived from an EMBL/GenBank/DDBJ whole genome shotgun (WGS) entry which is preliminary data.</text>
</comment>
<feature type="disulfide bond" evidence="7">
    <location>
        <begin position="403"/>
        <end position="412"/>
    </location>
</feature>
<dbReference type="InterPro" id="IPR024079">
    <property type="entry name" value="MetalloPept_cat_dom_sf"/>
</dbReference>
<evidence type="ECO:0000256" key="1">
    <source>
        <dbReference type="ARBA" id="ARBA00004167"/>
    </source>
</evidence>
<dbReference type="Gene3D" id="2.10.25.10">
    <property type="entry name" value="Laminin"/>
    <property type="match status" value="1"/>
</dbReference>
<dbReference type="InterPro" id="IPR000742">
    <property type="entry name" value="EGF"/>
</dbReference>
<evidence type="ECO:0000259" key="12">
    <source>
        <dbReference type="PROSITE" id="PS50215"/>
    </source>
</evidence>
<dbReference type="PANTHER" id="PTHR11905:SF237">
    <property type="entry name" value="MIND-MELD, ISOFORM J"/>
    <property type="match status" value="1"/>
</dbReference>
<keyword evidence="8" id="KW-0479">Metal-binding</keyword>
<gene>
    <name evidence="13" type="primary">ADAM22_1</name>
    <name evidence="13" type="ORF">SK128_002900</name>
</gene>
<evidence type="ECO:0000313" key="13">
    <source>
        <dbReference type="EMBL" id="KAK7067146.1"/>
    </source>
</evidence>
<proteinExistence type="predicted"/>
<dbReference type="PROSITE" id="PS50214">
    <property type="entry name" value="DISINTEGRIN_2"/>
    <property type="match status" value="1"/>
</dbReference>
<dbReference type="InterPro" id="IPR018358">
    <property type="entry name" value="Disintegrin_CS"/>
</dbReference>
<dbReference type="Pfam" id="PF01421">
    <property type="entry name" value="Reprolysin"/>
    <property type="match status" value="1"/>
</dbReference>
<feature type="domain" description="EGF-like" evidence="10">
    <location>
        <begin position="376"/>
        <end position="413"/>
    </location>
</feature>
<dbReference type="SMART" id="SM00608">
    <property type="entry name" value="ACR"/>
    <property type="match status" value="1"/>
</dbReference>
<keyword evidence="14" id="KW-1185">Reference proteome</keyword>
<dbReference type="PROSITE" id="PS00022">
    <property type="entry name" value="EGF_1"/>
    <property type="match status" value="1"/>
</dbReference>
<feature type="compositionally biased region" description="Low complexity" evidence="9">
    <location>
        <begin position="438"/>
        <end position="450"/>
    </location>
</feature>
<keyword evidence="13" id="KW-0645">Protease</keyword>
<dbReference type="GO" id="GO:0046872">
    <property type="term" value="F:metal ion binding"/>
    <property type="evidence" value="ECO:0007669"/>
    <property type="project" value="UniProtKB-KW"/>
</dbReference>
<dbReference type="PROSITE" id="PS50026">
    <property type="entry name" value="EGF_3"/>
    <property type="match status" value="1"/>
</dbReference>
<evidence type="ECO:0000256" key="3">
    <source>
        <dbReference type="ARBA" id="ARBA00022989"/>
    </source>
</evidence>
<accession>A0AAN8ZSU8</accession>
<dbReference type="GO" id="GO:0006508">
    <property type="term" value="P:proteolysis"/>
    <property type="evidence" value="ECO:0007669"/>
    <property type="project" value="InterPro"/>
</dbReference>
<keyword evidence="7" id="KW-0245">EGF-like domain</keyword>
<feature type="region of interest" description="Disordered" evidence="9">
    <location>
        <begin position="426"/>
        <end position="453"/>
    </location>
</feature>
<dbReference type="Gene3D" id="4.10.70.10">
    <property type="entry name" value="Disintegrin domain"/>
    <property type="match status" value="1"/>
</dbReference>